<feature type="compositionally biased region" description="Basic and acidic residues" evidence="1">
    <location>
        <begin position="36"/>
        <end position="45"/>
    </location>
</feature>
<evidence type="ECO:0000313" key="2">
    <source>
        <dbReference type="EMBL" id="KAF3507840.1"/>
    </source>
</evidence>
<name>A0A8S9NYM6_BRACR</name>
<proteinExistence type="predicted"/>
<evidence type="ECO:0000313" key="3">
    <source>
        <dbReference type="Proteomes" id="UP000712600"/>
    </source>
</evidence>
<accession>A0A8S9NYM6</accession>
<dbReference type="AlphaFoldDB" id="A0A8S9NYM6"/>
<dbReference type="EMBL" id="QGKX02001521">
    <property type="protein sequence ID" value="KAF3507840.1"/>
    <property type="molecule type" value="Genomic_DNA"/>
</dbReference>
<reference evidence="2" key="1">
    <citation type="submission" date="2019-12" db="EMBL/GenBank/DDBJ databases">
        <title>Genome sequencing and annotation of Brassica cretica.</title>
        <authorList>
            <person name="Studholme D.J."/>
            <person name="Sarris P."/>
        </authorList>
    </citation>
    <scope>NUCLEOTIDE SEQUENCE</scope>
    <source>
        <strain evidence="2">PFS-109/04</strain>
        <tissue evidence="2">Leaf</tissue>
    </source>
</reference>
<sequence>MAASQISFGVEARIHPSDRWWLWLLKKAEDGEEKLEAVHEANSKDGEDDDGMALEYAPQKRPNSDWERRGADPAT</sequence>
<evidence type="ECO:0000256" key="1">
    <source>
        <dbReference type="SAM" id="MobiDB-lite"/>
    </source>
</evidence>
<feature type="region of interest" description="Disordered" evidence="1">
    <location>
        <begin position="36"/>
        <end position="75"/>
    </location>
</feature>
<organism evidence="2 3">
    <name type="scientific">Brassica cretica</name>
    <name type="common">Mustard</name>
    <dbReference type="NCBI Taxonomy" id="69181"/>
    <lineage>
        <taxon>Eukaryota</taxon>
        <taxon>Viridiplantae</taxon>
        <taxon>Streptophyta</taxon>
        <taxon>Embryophyta</taxon>
        <taxon>Tracheophyta</taxon>
        <taxon>Spermatophyta</taxon>
        <taxon>Magnoliopsida</taxon>
        <taxon>eudicotyledons</taxon>
        <taxon>Gunneridae</taxon>
        <taxon>Pentapetalae</taxon>
        <taxon>rosids</taxon>
        <taxon>malvids</taxon>
        <taxon>Brassicales</taxon>
        <taxon>Brassicaceae</taxon>
        <taxon>Brassiceae</taxon>
        <taxon>Brassica</taxon>
    </lineage>
</organism>
<dbReference type="Proteomes" id="UP000712600">
    <property type="component" value="Unassembled WGS sequence"/>
</dbReference>
<feature type="compositionally biased region" description="Basic and acidic residues" evidence="1">
    <location>
        <begin position="62"/>
        <end position="75"/>
    </location>
</feature>
<protein>
    <submittedName>
        <fullName evidence="2">Uncharacterized protein</fullName>
    </submittedName>
</protein>
<gene>
    <name evidence="2" type="ORF">F2Q69_00003899</name>
</gene>
<comment type="caution">
    <text evidence="2">The sequence shown here is derived from an EMBL/GenBank/DDBJ whole genome shotgun (WGS) entry which is preliminary data.</text>
</comment>